<evidence type="ECO:0000256" key="1">
    <source>
        <dbReference type="SAM" id="Phobius"/>
    </source>
</evidence>
<evidence type="ECO:0000313" key="3">
    <source>
        <dbReference type="Proteomes" id="UP000823674"/>
    </source>
</evidence>
<dbReference type="PANTHER" id="PTHR48449">
    <property type="entry name" value="DUF1985 DOMAIN-CONTAINING PROTEIN"/>
    <property type="match status" value="1"/>
</dbReference>
<protein>
    <submittedName>
        <fullName evidence="2">Uncharacterized protein</fullName>
    </submittedName>
</protein>
<sequence>MFHQLCPSLFRSPCGLAGLSAGMAIGIVGDAGIRGRNRSGDSEPKKRRRVSATINKMSRRRSLRGKEIAVDEVEVVPASLPERLFTTDRFPCEKINMYSAIDFLLCVRDALNGIEEMAMLLRSCFGTLFRFPVRGVLMGKVIHGMLTRQVLTKKGGECTTTKALCGMILILIFAKALSLYGLIVDIILCSRAGQARVEITLKVF</sequence>
<dbReference type="EMBL" id="JADBGQ010000007">
    <property type="protein sequence ID" value="KAG5390258.1"/>
    <property type="molecule type" value="Genomic_DNA"/>
</dbReference>
<dbReference type="Proteomes" id="UP000823674">
    <property type="component" value="Chromosome A08"/>
</dbReference>
<comment type="caution">
    <text evidence="2">The sequence shown here is derived from an EMBL/GenBank/DDBJ whole genome shotgun (WGS) entry which is preliminary data.</text>
</comment>
<dbReference type="Gene3D" id="1.20.120.610">
    <property type="entry name" value="lithium bound rotor ring of v- atpase"/>
    <property type="match status" value="1"/>
</dbReference>
<dbReference type="PANTHER" id="PTHR48449:SF1">
    <property type="entry name" value="DUF1985 DOMAIN-CONTAINING PROTEIN"/>
    <property type="match status" value="1"/>
</dbReference>
<keyword evidence="1" id="KW-0472">Membrane</keyword>
<feature type="transmembrane region" description="Helical" evidence="1">
    <location>
        <begin position="167"/>
        <end position="188"/>
    </location>
</feature>
<keyword evidence="3" id="KW-1185">Reference proteome</keyword>
<proteinExistence type="predicted"/>
<keyword evidence="1" id="KW-1133">Transmembrane helix</keyword>
<gene>
    <name evidence="2" type="primary">A08p031630.1_BraROA</name>
    <name evidence="2" type="ORF">IGI04_031799</name>
</gene>
<reference evidence="2 3" key="1">
    <citation type="submission" date="2021-03" db="EMBL/GenBank/DDBJ databases">
        <authorList>
            <person name="King G.J."/>
            <person name="Bancroft I."/>
            <person name="Baten A."/>
            <person name="Bloomfield J."/>
            <person name="Borpatragohain P."/>
            <person name="He Z."/>
            <person name="Irish N."/>
            <person name="Irwin J."/>
            <person name="Liu K."/>
            <person name="Mauleon R.P."/>
            <person name="Moore J."/>
            <person name="Morris R."/>
            <person name="Ostergaard L."/>
            <person name="Wang B."/>
            <person name="Wells R."/>
        </authorList>
    </citation>
    <scope>NUCLEOTIDE SEQUENCE [LARGE SCALE GENOMIC DNA]</scope>
    <source>
        <strain evidence="2">R-o-18</strain>
        <tissue evidence="2">Leaf</tissue>
    </source>
</reference>
<name>A0ABQ7LUL4_BRACM</name>
<dbReference type="InterPro" id="IPR035921">
    <property type="entry name" value="F/V-ATP_Csub_sf"/>
</dbReference>
<organism evidence="2 3">
    <name type="scientific">Brassica rapa subsp. trilocularis</name>
    <dbReference type="NCBI Taxonomy" id="1813537"/>
    <lineage>
        <taxon>Eukaryota</taxon>
        <taxon>Viridiplantae</taxon>
        <taxon>Streptophyta</taxon>
        <taxon>Embryophyta</taxon>
        <taxon>Tracheophyta</taxon>
        <taxon>Spermatophyta</taxon>
        <taxon>Magnoliopsida</taxon>
        <taxon>eudicotyledons</taxon>
        <taxon>Gunneridae</taxon>
        <taxon>Pentapetalae</taxon>
        <taxon>rosids</taxon>
        <taxon>malvids</taxon>
        <taxon>Brassicales</taxon>
        <taxon>Brassicaceae</taxon>
        <taxon>Brassiceae</taxon>
        <taxon>Brassica</taxon>
    </lineage>
</organism>
<keyword evidence="1" id="KW-0812">Transmembrane</keyword>
<accession>A0ABQ7LUL4</accession>
<evidence type="ECO:0000313" key="2">
    <source>
        <dbReference type="EMBL" id="KAG5390258.1"/>
    </source>
</evidence>